<dbReference type="Proteomes" id="UP001143910">
    <property type="component" value="Unassembled WGS sequence"/>
</dbReference>
<sequence length="307" mass="33727">MLTVLAAIDKYKPQDATTNPSLILAASKKAEYAKLIDDAVAFAKKKGGDVDAQVDAALDRLLVEFGQEILKIIPGRVSTEVDAQLSFDTQGSVDKALHIINLYKEQGISKDRVLIKIASTWEGIKAAEILQRDHAINCNLTLMFSLPQAIAAAEANAFLISPFVGRILDWYKAATKQEYTKENDPGVSSVKSIFDYYKKFGYKTIVMGASFRNTGEITELAGCDYLTISPGLLEDLLNSSEAVPKKLDAASAASLNIERKTYIKNEAAFRFDFNEEQMAVEKLREGISKFAADTVTLKKIIKDKVVA</sequence>
<comment type="caution">
    <text evidence="1">The sequence shown here is derived from an EMBL/GenBank/DDBJ whole genome shotgun (WGS) entry which is preliminary data.</text>
</comment>
<dbReference type="EMBL" id="JANJQO010002905">
    <property type="protein sequence ID" value="KAJ2965649.1"/>
    <property type="molecule type" value="Genomic_DNA"/>
</dbReference>
<evidence type="ECO:0000313" key="2">
    <source>
        <dbReference type="Proteomes" id="UP001143910"/>
    </source>
</evidence>
<proteinExistence type="predicted"/>
<gene>
    <name evidence="1" type="ORF">NQ176_g10514</name>
</gene>
<evidence type="ECO:0000313" key="1">
    <source>
        <dbReference type="EMBL" id="KAJ2965649.1"/>
    </source>
</evidence>
<accession>A0ACC1MHB3</accession>
<keyword evidence="2" id="KW-1185">Reference proteome</keyword>
<organism evidence="1 2">
    <name type="scientific">Zarea fungicola</name>
    <dbReference type="NCBI Taxonomy" id="93591"/>
    <lineage>
        <taxon>Eukaryota</taxon>
        <taxon>Fungi</taxon>
        <taxon>Dikarya</taxon>
        <taxon>Ascomycota</taxon>
        <taxon>Pezizomycotina</taxon>
        <taxon>Sordariomycetes</taxon>
        <taxon>Hypocreomycetidae</taxon>
        <taxon>Hypocreales</taxon>
        <taxon>Cordycipitaceae</taxon>
        <taxon>Zarea</taxon>
    </lineage>
</organism>
<name>A0ACC1MHB3_9HYPO</name>
<reference evidence="1" key="1">
    <citation type="submission" date="2022-08" db="EMBL/GenBank/DDBJ databases">
        <title>Genome Sequence of Lecanicillium fungicola.</title>
        <authorList>
            <person name="Buettner E."/>
        </authorList>
    </citation>
    <scope>NUCLEOTIDE SEQUENCE</scope>
    <source>
        <strain evidence="1">Babe33</strain>
    </source>
</reference>
<protein>
    <submittedName>
        <fullName evidence="1">Uncharacterized protein</fullName>
    </submittedName>
</protein>